<evidence type="ECO:0000256" key="4">
    <source>
        <dbReference type="SAM" id="Phobius"/>
    </source>
</evidence>
<dbReference type="Pfam" id="PF00394">
    <property type="entry name" value="Cu-oxidase"/>
    <property type="match status" value="1"/>
</dbReference>
<dbReference type="InterPro" id="IPR008972">
    <property type="entry name" value="Cupredoxin"/>
</dbReference>
<feature type="transmembrane region" description="Helical" evidence="4">
    <location>
        <begin position="116"/>
        <end position="135"/>
    </location>
</feature>
<feature type="transmembrane region" description="Helical" evidence="4">
    <location>
        <begin position="49"/>
        <end position="68"/>
    </location>
</feature>
<evidence type="ECO:0000259" key="6">
    <source>
        <dbReference type="Pfam" id="PF07731"/>
    </source>
</evidence>
<dbReference type="EMBL" id="JAGGKI010000007">
    <property type="protein sequence ID" value="MBP1893982.1"/>
    <property type="molecule type" value="Genomic_DNA"/>
</dbReference>
<feature type="transmembrane region" description="Helical" evidence="4">
    <location>
        <begin position="147"/>
        <end position="166"/>
    </location>
</feature>
<dbReference type="InterPro" id="IPR011706">
    <property type="entry name" value="Cu-oxidase_C"/>
</dbReference>
<keyword evidence="4" id="KW-0472">Membrane</keyword>
<keyword evidence="4" id="KW-1133">Transmembrane helix</keyword>
<evidence type="ECO:0000313" key="8">
    <source>
        <dbReference type="EMBL" id="MBP1893982.1"/>
    </source>
</evidence>
<dbReference type="Proteomes" id="UP000706926">
    <property type="component" value="Unassembled WGS sequence"/>
</dbReference>
<accession>A0ABS4FCK2</accession>
<evidence type="ECO:0000313" key="9">
    <source>
        <dbReference type="Proteomes" id="UP000706926"/>
    </source>
</evidence>
<feature type="domain" description="Plastocyanin-like" evidence="7">
    <location>
        <begin position="274"/>
        <end position="388"/>
    </location>
</feature>
<keyword evidence="3" id="KW-0186">Copper</keyword>
<dbReference type="Pfam" id="PF07732">
    <property type="entry name" value="Cu-oxidase_3"/>
    <property type="match status" value="1"/>
</dbReference>
<dbReference type="PANTHER" id="PTHR11709:SF394">
    <property type="entry name" value="FI03373P-RELATED"/>
    <property type="match status" value="1"/>
</dbReference>
<sequence length="688" mass="75264">MFESLMGFEFLLLLCSIAVWGGTGFVVNHLKYVRGRDPSYRRWVRAAQLGVAIGSSLIILWAAVILIIMLQFGWLYVMDRVIVVLPLLGLPLAAVRMVARPKLSRESMDRHAKQSVIVTVHVMFVGAVIALWLVAIDIPAIPNLRDLLIYGGALILSALLLSLHHGRRLRIVDNRPPKRIQRIARGALYSILVLGTALAGLVISMRMSELPGTMPMVHHRTADFGGGDILEDDHMHAHHQGQVTGTSGNPVSVTELKGPQTGIPDKKYVLSAETKTLRLASGEAIEAWTFNGQIPGPALEADEGDLVEVRLVNKNIASGVTLHWHGVDVPNGEDGVAGMTQDAVMPGESYTYRFVVNETGTHWYHSHQQSSIQVQKGLFGSFVIRPSNQQDSETMDATVMAHHWVTPGGREIAALGLADTFQRQKVKPGTPVRLRLVNAGNLTQTFTLNGVSYKVAAVDGYELNEPGTLTDSLLRIGGGGRYDVIFTMPKTPVTLTMISEPDPIGIVYSQDGQGEPDILQKGTVLDITAYGSPADTPFNPSTDFDRSFTVILDQTYFGTYNGEAGQQWVINGKAFPETPTLMVREGDIVKTTFVNRSFADHPMHLHGHHIQVLSRNGEPISGSPLVLDTLNIEPGESFEVAFLANNPGLWMDHCHNLDHAQKGMTMHVAYENVYMPFAIGSDTGNHPE</sequence>
<dbReference type="CDD" id="cd04202">
    <property type="entry name" value="CuRO_D2_2dMcoN_like"/>
    <property type="match status" value="1"/>
</dbReference>
<protein>
    <submittedName>
        <fullName evidence="8">FtsP/CotA-like multicopper oxidase with cupredoxin domain</fullName>
    </submittedName>
</protein>
<comment type="caution">
    <text evidence="8">The sequence shown here is derived from an EMBL/GenBank/DDBJ whole genome shotgun (WGS) entry which is preliminary data.</text>
</comment>
<reference evidence="8 9" key="1">
    <citation type="submission" date="2021-03" db="EMBL/GenBank/DDBJ databases">
        <title>Genomic Encyclopedia of Type Strains, Phase IV (KMG-IV): sequencing the most valuable type-strain genomes for metagenomic binning, comparative biology and taxonomic classification.</title>
        <authorList>
            <person name="Goeker M."/>
        </authorList>
    </citation>
    <scope>NUCLEOTIDE SEQUENCE [LARGE SCALE GENOMIC DNA]</scope>
    <source>
        <strain evidence="8 9">DSM 15596</strain>
    </source>
</reference>
<keyword evidence="2" id="KW-0560">Oxidoreductase</keyword>
<dbReference type="RefSeq" id="WP_210094931.1">
    <property type="nucleotide sequence ID" value="NZ_CP139098.1"/>
</dbReference>
<feature type="transmembrane region" description="Helical" evidence="4">
    <location>
        <begin position="74"/>
        <end position="95"/>
    </location>
</feature>
<dbReference type="PROSITE" id="PS00080">
    <property type="entry name" value="MULTICOPPER_OXIDASE2"/>
    <property type="match status" value="1"/>
</dbReference>
<dbReference type="InterPro" id="IPR011707">
    <property type="entry name" value="Cu-oxidase-like_N"/>
</dbReference>
<feature type="transmembrane region" description="Helical" evidence="4">
    <location>
        <begin position="6"/>
        <end position="28"/>
    </location>
</feature>
<evidence type="ECO:0000256" key="3">
    <source>
        <dbReference type="ARBA" id="ARBA00023008"/>
    </source>
</evidence>
<dbReference type="InterPro" id="IPR001117">
    <property type="entry name" value="Cu-oxidase_2nd"/>
</dbReference>
<proteinExistence type="predicted"/>
<dbReference type="GeneID" id="95405044"/>
<dbReference type="Gene3D" id="2.60.40.420">
    <property type="entry name" value="Cupredoxins - blue copper proteins"/>
    <property type="match status" value="3"/>
</dbReference>
<keyword evidence="1" id="KW-0479">Metal-binding</keyword>
<dbReference type="Pfam" id="PF07731">
    <property type="entry name" value="Cu-oxidase_2"/>
    <property type="match status" value="1"/>
</dbReference>
<dbReference type="PANTHER" id="PTHR11709">
    <property type="entry name" value="MULTI-COPPER OXIDASE"/>
    <property type="match status" value="1"/>
</dbReference>
<evidence type="ECO:0000259" key="5">
    <source>
        <dbReference type="Pfam" id="PF00394"/>
    </source>
</evidence>
<dbReference type="InterPro" id="IPR045087">
    <property type="entry name" value="Cu-oxidase_fam"/>
</dbReference>
<feature type="transmembrane region" description="Helical" evidence="4">
    <location>
        <begin position="187"/>
        <end position="207"/>
    </location>
</feature>
<organism evidence="8 9">
    <name type="scientific">Paenibacillus lactis</name>
    <dbReference type="NCBI Taxonomy" id="228574"/>
    <lineage>
        <taxon>Bacteria</taxon>
        <taxon>Bacillati</taxon>
        <taxon>Bacillota</taxon>
        <taxon>Bacilli</taxon>
        <taxon>Bacillales</taxon>
        <taxon>Paenibacillaceae</taxon>
        <taxon>Paenibacillus</taxon>
    </lineage>
</organism>
<keyword evidence="9" id="KW-1185">Reference proteome</keyword>
<name>A0ABS4FCK2_9BACL</name>
<gene>
    <name evidence="8" type="ORF">J2Z18_003085</name>
</gene>
<feature type="domain" description="Plastocyanin-like" evidence="5">
    <location>
        <begin position="420"/>
        <end position="492"/>
    </location>
</feature>
<dbReference type="InterPro" id="IPR002355">
    <property type="entry name" value="Cu_oxidase_Cu_BS"/>
</dbReference>
<evidence type="ECO:0000259" key="7">
    <source>
        <dbReference type="Pfam" id="PF07732"/>
    </source>
</evidence>
<keyword evidence="4" id="KW-0812">Transmembrane</keyword>
<evidence type="ECO:0000256" key="2">
    <source>
        <dbReference type="ARBA" id="ARBA00023002"/>
    </source>
</evidence>
<dbReference type="SUPFAM" id="SSF49503">
    <property type="entry name" value="Cupredoxins"/>
    <property type="match status" value="3"/>
</dbReference>
<evidence type="ECO:0000256" key="1">
    <source>
        <dbReference type="ARBA" id="ARBA00022723"/>
    </source>
</evidence>
<feature type="domain" description="Plastocyanin-like" evidence="6">
    <location>
        <begin position="565"/>
        <end position="671"/>
    </location>
</feature>